<comment type="pathway">
    <text evidence="8">Carbohydrate metabolism; tricarboxylic acid cycle; succinate from succinyl-CoA (ligase route): step 1/1.</text>
</comment>
<name>A0A940MBL9_9ACTN</name>
<dbReference type="GO" id="GO:0004775">
    <property type="term" value="F:succinate-CoA ligase (ADP-forming) activity"/>
    <property type="evidence" value="ECO:0007669"/>
    <property type="project" value="UniProtKB-UniRule"/>
</dbReference>
<dbReference type="InterPro" id="IPR011761">
    <property type="entry name" value="ATP-grasp"/>
</dbReference>
<dbReference type="GO" id="GO:0005524">
    <property type="term" value="F:ATP binding"/>
    <property type="evidence" value="ECO:0007669"/>
    <property type="project" value="UniProtKB-UniRule"/>
</dbReference>
<feature type="binding site" evidence="8">
    <location>
        <position position="99"/>
    </location>
    <ligand>
        <name>ATP</name>
        <dbReference type="ChEBI" id="CHEBI:30616"/>
    </ligand>
</feature>
<evidence type="ECO:0000256" key="7">
    <source>
        <dbReference type="ARBA" id="ARBA00022842"/>
    </source>
</evidence>
<evidence type="ECO:0000313" key="11">
    <source>
        <dbReference type="Proteomes" id="UP000670475"/>
    </source>
</evidence>
<dbReference type="FunFam" id="3.30.1490.20:FF:000014">
    <property type="entry name" value="Succinate--CoA ligase [ADP-forming] subunit beta"/>
    <property type="match status" value="1"/>
</dbReference>
<proteinExistence type="inferred from homology"/>
<organism evidence="10 11">
    <name type="scientific">Streptomyces montanisoli</name>
    <dbReference type="NCBI Taxonomy" id="2798581"/>
    <lineage>
        <taxon>Bacteria</taxon>
        <taxon>Bacillati</taxon>
        <taxon>Actinomycetota</taxon>
        <taxon>Actinomycetes</taxon>
        <taxon>Kitasatosporales</taxon>
        <taxon>Streptomycetaceae</taxon>
        <taxon>Streptomyces</taxon>
    </lineage>
</organism>
<dbReference type="Gene3D" id="3.40.50.261">
    <property type="entry name" value="Succinyl-CoA synthetase domains"/>
    <property type="match status" value="1"/>
</dbReference>
<dbReference type="FunFam" id="3.30.470.20:FF:000002">
    <property type="entry name" value="Succinate--CoA ligase [ADP-forming] subunit beta"/>
    <property type="match status" value="1"/>
</dbReference>
<dbReference type="SUPFAM" id="SSF52210">
    <property type="entry name" value="Succinyl-CoA synthetase domains"/>
    <property type="match status" value="1"/>
</dbReference>
<feature type="binding site" evidence="8">
    <location>
        <begin position="309"/>
        <end position="311"/>
    </location>
    <ligand>
        <name>substrate</name>
        <note>ligand shared with subunit alpha</note>
    </ligand>
</feature>
<dbReference type="InterPro" id="IPR005811">
    <property type="entry name" value="SUCC_ACL_C"/>
</dbReference>
<dbReference type="PROSITE" id="PS01217">
    <property type="entry name" value="SUCCINYL_COA_LIG_3"/>
    <property type="match status" value="1"/>
</dbReference>
<dbReference type="EMBL" id="JAGIQL010000032">
    <property type="protein sequence ID" value="MBP0457982.1"/>
    <property type="molecule type" value="Genomic_DNA"/>
</dbReference>
<comment type="caution">
    <text evidence="8">Lacks conserved residue(s) required for the propagation of feature annotation.</text>
</comment>
<evidence type="ECO:0000259" key="9">
    <source>
        <dbReference type="PROSITE" id="PS50975"/>
    </source>
</evidence>
<dbReference type="PANTHER" id="PTHR11815:SF10">
    <property type="entry name" value="SUCCINATE--COA LIGASE [GDP-FORMING] SUBUNIT BETA, MITOCHONDRIAL"/>
    <property type="match status" value="1"/>
</dbReference>
<comment type="catalytic activity">
    <reaction evidence="8">
        <text>succinate + ATP + CoA = succinyl-CoA + ADP + phosphate</text>
        <dbReference type="Rhea" id="RHEA:17661"/>
        <dbReference type="ChEBI" id="CHEBI:30031"/>
        <dbReference type="ChEBI" id="CHEBI:30616"/>
        <dbReference type="ChEBI" id="CHEBI:43474"/>
        <dbReference type="ChEBI" id="CHEBI:57287"/>
        <dbReference type="ChEBI" id="CHEBI:57292"/>
        <dbReference type="ChEBI" id="CHEBI:456216"/>
        <dbReference type="EC" id="6.2.1.5"/>
    </reaction>
</comment>
<comment type="catalytic activity">
    <reaction evidence="8">
        <text>GTP + succinate + CoA = succinyl-CoA + GDP + phosphate</text>
        <dbReference type="Rhea" id="RHEA:22120"/>
        <dbReference type="ChEBI" id="CHEBI:30031"/>
        <dbReference type="ChEBI" id="CHEBI:37565"/>
        <dbReference type="ChEBI" id="CHEBI:43474"/>
        <dbReference type="ChEBI" id="CHEBI:57287"/>
        <dbReference type="ChEBI" id="CHEBI:57292"/>
        <dbReference type="ChEBI" id="CHEBI:58189"/>
    </reaction>
</comment>
<dbReference type="PIRSF" id="PIRSF001554">
    <property type="entry name" value="SucCS_beta"/>
    <property type="match status" value="1"/>
</dbReference>
<keyword evidence="6 8" id="KW-0067">ATP-binding</keyword>
<evidence type="ECO:0000256" key="1">
    <source>
        <dbReference type="ARBA" id="ARBA00009182"/>
    </source>
</evidence>
<dbReference type="FunFam" id="3.40.50.261:FF:000007">
    <property type="entry name" value="Succinate--CoA ligase [ADP-forming] subunit beta"/>
    <property type="match status" value="1"/>
</dbReference>
<dbReference type="InterPro" id="IPR017866">
    <property type="entry name" value="Succ-CoA_synthase_bsu_CS"/>
</dbReference>
<gene>
    <name evidence="8 10" type="primary">sucC</name>
    <name evidence="10" type="ORF">JFN87_10785</name>
</gene>
<dbReference type="HAMAP" id="MF_00558">
    <property type="entry name" value="Succ_CoA_beta"/>
    <property type="match status" value="1"/>
</dbReference>
<evidence type="ECO:0000256" key="3">
    <source>
        <dbReference type="ARBA" id="ARBA00022598"/>
    </source>
</evidence>
<dbReference type="InterPro" id="IPR005809">
    <property type="entry name" value="Succ_CoA_ligase-like_bsu"/>
</dbReference>
<feature type="binding site" evidence="8">
    <location>
        <position position="187"/>
    </location>
    <ligand>
        <name>Mg(2+)</name>
        <dbReference type="ChEBI" id="CHEBI:18420"/>
    </ligand>
</feature>
<dbReference type="InterPro" id="IPR016102">
    <property type="entry name" value="Succinyl-CoA_synth-like"/>
</dbReference>
<dbReference type="Gene3D" id="3.30.1490.20">
    <property type="entry name" value="ATP-grasp fold, A domain"/>
    <property type="match status" value="1"/>
</dbReference>
<keyword evidence="5 8" id="KW-0547">Nucleotide-binding</keyword>
<dbReference type="GO" id="GO:0005829">
    <property type="term" value="C:cytosol"/>
    <property type="evidence" value="ECO:0007669"/>
    <property type="project" value="TreeGrafter"/>
</dbReference>
<accession>A0A940MBL9</accession>
<sequence length="377" mass="38960">MDLYEHQARDLFAGHGVPVSAAEVAHTPGEAREAADRLGGRVVVKAQVKTGGRGKAGGVKLAADAAEAELTARRILGMDIKGHAVAKVMVAETVDIDREFYVSYVLDRAAGTFLAIASAEGGMEIEEVAAHRPEAVARIPVDPEEGVTEAKAMEIAVAAGLPAAAAPVLRALWQVFVREDALLVEVNPLVQAADGHLVALDGKVTLDDNARFRQERWGESGVDPAAEPLEAAAAERGLNYVKLDGEVGVIGNGAGLVMSTLDVVAGCGARPADFLDIGGGASAQVMADGLSVVLSDPSVKSVFVNVFGGITACDAVAEGIVRALESVALTKPLVVRLDGNNAARGREILDARAHPLVQQATTMDGAARRAAELAHAD</sequence>
<evidence type="ECO:0000256" key="5">
    <source>
        <dbReference type="ARBA" id="ARBA00022741"/>
    </source>
</evidence>
<protein>
    <recommendedName>
        <fullName evidence="8">Succinate--CoA ligase [ADP-forming] subunit beta</fullName>
        <ecNumber evidence="8">6.2.1.5</ecNumber>
    </recommendedName>
    <alternativeName>
        <fullName evidence="8">Succinyl-CoA synthetase subunit beta</fullName>
        <shortName evidence="8">SCS-beta</shortName>
    </alternativeName>
</protein>
<evidence type="ECO:0000313" key="10">
    <source>
        <dbReference type="EMBL" id="MBP0457982.1"/>
    </source>
</evidence>
<dbReference type="Pfam" id="PF00549">
    <property type="entry name" value="Ligase_CoA"/>
    <property type="match status" value="1"/>
</dbReference>
<feature type="binding site" evidence="8">
    <location>
        <begin position="52"/>
        <end position="54"/>
    </location>
    <ligand>
        <name>ATP</name>
        <dbReference type="ChEBI" id="CHEBI:30616"/>
    </ligand>
</feature>
<keyword evidence="2 8" id="KW-0816">Tricarboxylic acid cycle</keyword>
<comment type="subunit">
    <text evidence="8">Heterotetramer of two alpha and two beta subunits.</text>
</comment>
<keyword evidence="3 8" id="KW-0436">Ligase</keyword>
<dbReference type="PANTHER" id="PTHR11815">
    <property type="entry name" value="SUCCINYL-COA SYNTHETASE BETA CHAIN"/>
    <property type="match status" value="1"/>
</dbReference>
<dbReference type="GO" id="GO:0000287">
    <property type="term" value="F:magnesium ion binding"/>
    <property type="evidence" value="ECO:0007669"/>
    <property type="project" value="UniProtKB-UniRule"/>
</dbReference>
<dbReference type="GO" id="GO:0042709">
    <property type="term" value="C:succinate-CoA ligase complex"/>
    <property type="evidence" value="ECO:0007669"/>
    <property type="project" value="TreeGrafter"/>
</dbReference>
<comment type="cofactor">
    <cofactor evidence="8">
        <name>Mg(2+)</name>
        <dbReference type="ChEBI" id="CHEBI:18420"/>
    </cofactor>
    <text evidence="8">Binds 1 Mg(2+) ion per subunit.</text>
</comment>
<feature type="binding site" evidence="8">
    <location>
        <position position="94"/>
    </location>
    <ligand>
        <name>ATP</name>
        <dbReference type="ChEBI" id="CHEBI:30616"/>
    </ligand>
</feature>
<dbReference type="EC" id="6.2.1.5" evidence="8"/>
<comment type="function">
    <text evidence="8">Succinyl-CoA synthetase functions in the citric acid cycle (TCA), coupling the hydrolysis of succinyl-CoA to the synthesis of either ATP or GTP and thus represents the only step of substrate-level phosphorylation in the TCA. The beta subunit provides nucleotide specificity of the enzyme and binds the substrate succinate, while the binding sites for coenzyme A and phosphate are found in the alpha subunit.</text>
</comment>
<comment type="similarity">
    <text evidence="1 8">Belongs to the succinate/malate CoA ligase beta subunit family.</text>
</comment>
<feature type="binding site" evidence="8">
    <location>
        <position position="252"/>
    </location>
    <ligand>
        <name>substrate</name>
        <note>ligand shared with subunit alpha</note>
    </ligand>
</feature>
<dbReference type="AlphaFoldDB" id="A0A940MBL9"/>
<dbReference type="Gene3D" id="3.30.470.20">
    <property type="entry name" value="ATP-grasp fold, B domain"/>
    <property type="match status" value="1"/>
</dbReference>
<keyword evidence="4 8" id="KW-0479">Metal-binding</keyword>
<evidence type="ECO:0000256" key="8">
    <source>
        <dbReference type="HAMAP-Rule" id="MF_00558"/>
    </source>
</evidence>
<feature type="domain" description="ATP-grasp" evidence="9">
    <location>
        <begin position="9"/>
        <end position="233"/>
    </location>
</feature>
<dbReference type="NCBIfam" id="NF001913">
    <property type="entry name" value="PRK00696.1"/>
    <property type="match status" value="1"/>
</dbReference>
<evidence type="ECO:0000256" key="4">
    <source>
        <dbReference type="ARBA" id="ARBA00022723"/>
    </source>
</evidence>
<keyword evidence="11" id="KW-1185">Reference proteome</keyword>
<evidence type="ECO:0000256" key="2">
    <source>
        <dbReference type="ARBA" id="ARBA00022532"/>
    </source>
</evidence>
<feature type="binding site" evidence="8">
    <location>
        <position position="201"/>
    </location>
    <ligand>
        <name>Mg(2+)</name>
        <dbReference type="ChEBI" id="CHEBI:18420"/>
    </ligand>
</feature>
<dbReference type="Pfam" id="PF08442">
    <property type="entry name" value="ATP-grasp_2"/>
    <property type="match status" value="1"/>
</dbReference>
<dbReference type="NCBIfam" id="TIGR01016">
    <property type="entry name" value="sucCoAbeta"/>
    <property type="match status" value="1"/>
</dbReference>
<dbReference type="PROSITE" id="PS50975">
    <property type="entry name" value="ATP_GRASP"/>
    <property type="match status" value="1"/>
</dbReference>
<evidence type="ECO:0000256" key="6">
    <source>
        <dbReference type="ARBA" id="ARBA00022840"/>
    </source>
</evidence>
<dbReference type="GO" id="GO:0006104">
    <property type="term" value="P:succinyl-CoA metabolic process"/>
    <property type="evidence" value="ECO:0007669"/>
    <property type="project" value="TreeGrafter"/>
</dbReference>
<reference evidence="10" key="1">
    <citation type="submission" date="2021-03" db="EMBL/GenBank/DDBJ databases">
        <title>Whole genome sequence of Streptomyces bomunensis MMS17-BM035.</title>
        <authorList>
            <person name="Lee J.H."/>
        </authorList>
    </citation>
    <scope>NUCLEOTIDE SEQUENCE</scope>
    <source>
        <strain evidence="10">MMS17-BM035</strain>
    </source>
</reference>
<dbReference type="SUPFAM" id="SSF56059">
    <property type="entry name" value="Glutathione synthetase ATP-binding domain-like"/>
    <property type="match status" value="1"/>
</dbReference>
<keyword evidence="7 8" id="KW-0460">Magnesium</keyword>
<dbReference type="InterPro" id="IPR013650">
    <property type="entry name" value="ATP-grasp_succ-CoA_synth-type"/>
</dbReference>
<dbReference type="RefSeq" id="WP_209339766.1">
    <property type="nucleotide sequence ID" value="NZ_JAGIQL010000032.1"/>
</dbReference>
<dbReference type="GO" id="GO:0006099">
    <property type="term" value="P:tricarboxylic acid cycle"/>
    <property type="evidence" value="ECO:0007669"/>
    <property type="project" value="UniProtKB-UniRule"/>
</dbReference>
<comment type="caution">
    <text evidence="10">The sequence shown here is derived from an EMBL/GenBank/DDBJ whole genome shotgun (WGS) entry which is preliminary data.</text>
</comment>
<dbReference type="InterPro" id="IPR013815">
    <property type="entry name" value="ATP_grasp_subdomain_1"/>
</dbReference>
<dbReference type="Proteomes" id="UP000670475">
    <property type="component" value="Unassembled WGS sequence"/>
</dbReference>
<feature type="binding site" evidence="8">
    <location>
        <position position="45"/>
    </location>
    <ligand>
        <name>ATP</name>
        <dbReference type="ChEBI" id="CHEBI:30616"/>
    </ligand>
</feature>